<dbReference type="GO" id="GO:0008146">
    <property type="term" value="F:sulfotransferase activity"/>
    <property type="evidence" value="ECO:0007669"/>
    <property type="project" value="TreeGrafter"/>
</dbReference>
<dbReference type="GO" id="GO:0005829">
    <property type="term" value="C:cytosol"/>
    <property type="evidence" value="ECO:0007669"/>
    <property type="project" value="TreeGrafter"/>
</dbReference>
<dbReference type="OrthoDB" id="9804286at2"/>
<gene>
    <name evidence="3" type="ORF">AC625_13780</name>
</gene>
<dbReference type="Proteomes" id="UP000037146">
    <property type="component" value="Unassembled WGS sequence"/>
</dbReference>
<protein>
    <submittedName>
        <fullName evidence="3">Thiamine biosynthesis protein ThiF</fullName>
    </submittedName>
</protein>
<dbReference type="SUPFAM" id="SSF69572">
    <property type="entry name" value="Activating enzymes of the ubiquitin-like proteins"/>
    <property type="match status" value="1"/>
</dbReference>
<dbReference type="Pfam" id="PF00899">
    <property type="entry name" value="ThiF"/>
    <property type="match status" value="1"/>
</dbReference>
<dbReference type="InterPro" id="IPR000594">
    <property type="entry name" value="ThiF_NAD_FAD-bd"/>
</dbReference>
<proteinExistence type="inferred from homology"/>
<dbReference type="EMBL" id="LFZW01000001">
    <property type="protein sequence ID" value="KMY50437.1"/>
    <property type="molecule type" value="Genomic_DNA"/>
</dbReference>
<dbReference type="CDD" id="cd00757">
    <property type="entry name" value="ThiF_MoeB_HesA_family"/>
    <property type="match status" value="1"/>
</dbReference>
<dbReference type="PANTHER" id="PTHR10953">
    <property type="entry name" value="UBIQUITIN-ACTIVATING ENZYME E1"/>
    <property type="match status" value="1"/>
</dbReference>
<dbReference type="PANTHER" id="PTHR10953:SF102">
    <property type="entry name" value="ADENYLYLTRANSFERASE AND SULFURTRANSFERASE MOCS3"/>
    <property type="match status" value="1"/>
</dbReference>
<reference evidence="4" key="1">
    <citation type="submission" date="2015-07" db="EMBL/GenBank/DDBJ databases">
        <title>Genome sequencing project for genomic taxonomy and phylogenomics of Bacillus-like bacteria.</title>
        <authorList>
            <person name="Liu B."/>
            <person name="Wang J."/>
            <person name="Zhu Y."/>
            <person name="Liu G."/>
            <person name="Chen Q."/>
            <person name="Chen Z."/>
            <person name="Lan J."/>
            <person name="Che J."/>
            <person name="Ge C."/>
            <person name="Shi H."/>
            <person name="Pan Z."/>
            <person name="Liu X."/>
        </authorList>
    </citation>
    <scope>NUCLEOTIDE SEQUENCE [LARGE SCALE GENOMIC DNA]</scope>
    <source>
        <strain evidence="4">FJAT-27997</strain>
    </source>
</reference>
<dbReference type="GO" id="GO:0016779">
    <property type="term" value="F:nucleotidyltransferase activity"/>
    <property type="evidence" value="ECO:0007669"/>
    <property type="project" value="TreeGrafter"/>
</dbReference>
<name>A0A0K9GW13_9BACI</name>
<keyword evidence="4" id="KW-1185">Reference proteome</keyword>
<evidence type="ECO:0000313" key="4">
    <source>
        <dbReference type="Proteomes" id="UP000037146"/>
    </source>
</evidence>
<dbReference type="InterPro" id="IPR035985">
    <property type="entry name" value="Ubiquitin-activating_enz"/>
</dbReference>
<dbReference type="Gene3D" id="3.40.50.720">
    <property type="entry name" value="NAD(P)-binding Rossmann-like Domain"/>
    <property type="match status" value="1"/>
</dbReference>
<comment type="similarity">
    <text evidence="1">Belongs to the HesA/MoeB/ThiF family.</text>
</comment>
<dbReference type="InterPro" id="IPR045886">
    <property type="entry name" value="ThiF/MoeB/HesA"/>
</dbReference>
<feature type="domain" description="THIF-type NAD/FAD binding fold" evidence="2">
    <location>
        <begin position="7"/>
        <end position="240"/>
    </location>
</feature>
<evidence type="ECO:0000256" key="1">
    <source>
        <dbReference type="ARBA" id="ARBA00009919"/>
    </source>
</evidence>
<dbReference type="AlphaFoldDB" id="A0A0K9GW13"/>
<comment type="caution">
    <text evidence="3">The sequence shown here is derived from an EMBL/GenBank/DDBJ whole genome shotgun (WGS) entry which is preliminary data.</text>
</comment>
<dbReference type="GO" id="GO:0004792">
    <property type="term" value="F:thiosulfate-cyanide sulfurtransferase activity"/>
    <property type="evidence" value="ECO:0007669"/>
    <property type="project" value="TreeGrafter"/>
</dbReference>
<accession>A0A0K9GW13</accession>
<evidence type="ECO:0000259" key="2">
    <source>
        <dbReference type="Pfam" id="PF00899"/>
    </source>
</evidence>
<dbReference type="STRING" id="1679170.AC625_13780"/>
<dbReference type="GO" id="GO:0008641">
    <property type="term" value="F:ubiquitin-like modifier activating enzyme activity"/>
    <property type="evidence" value="ECO:0007669"/>
    <property type="project" value="InterPro"/>
</dbReference>
<sequence length="339" mass="38042">MEDRYLQQKRFKMLGTEGQRKLQEANVTIIGCGALGSAAADILARAGIGTIILVDRDYVEFSNLHRQTLYTEQDAIDMIPKVEAAKRRLYQVNHHVAVEAIFDHADAQMVEQFAGRSDIIVDGTDNFETRLIINDACLKHQIPWIYGACVGSTSVVKSFHGDSSACFRCLLPVLPAMNETCTTSGVIAPAVYMTAAYQCAEVFKYLSGDIDHMHKELVWLDVWTNQHHKFGIEKIKRINCPSCGEKRTYPSLKRINQTKSTSFCGRSTAQIIPATGRTLTLDDGEHVANSQNLPFKRTPYFVQIDYKGCRLMLFANGRLLFHGIQDVNEANSLYHQLFG</sequence>
<organism evidence="3 4">
    <name type="scientific">Peribacillus loiseleuriae</name>
    <dbReference type="NCBI Taxonomy" id="1679170"/>
    <lineage>
        <taxon>Bacteria</taxon>
        <taxon>Bacillati</taxon>
        <taxon>Bacillota</taxon>
        <taxon>Bacilli</taxon>
        <taxon>Bacillales</taxon>
        <taxon>Bacillaceae</taxon>
        <taxon>Peribacillus</taxon>
    </lineage>
</organism>
<dbReference type="FunFam" id="3.40.50.720:FF:000080">
    <property type="entry name" value="Thiazole biosynthesis adenylyltransferase ThiF"/>
    <property type="match status" value="1"/>
</dbReference>
<dbReference type="RefSeq" id="WP_049681790.1">
    <property type="nucleotide sequence ID" value="NZ_LFZW01000001.1"/>
</dbReference>
<evidence type="ECO:0000313" key="3">
    <source>
        <dbReference type="EMBL" id="KMY50437.1"/>
    </source>
</evidence>
<dbReference type="PATRIC" id="fig|1679170.3.peg.3145"/>